<dbReference type="EMBL" id="KI912112">
    <property type="protein sequence ID" value="ETS81448.1"/>
    <property type="molecule type" value="Genomic_DNA"/>
</dbReference>
<feature type="region of interest" description="Disordered" evidence="9">
    <location>
        <begin position="76"/>
        <end position="114"/>
    </location>
</feature>
<keyword evidence="3" id="KW-0808">Transferase</keyword>
<evidence type="ECO:0000256" key="6">
    <source>
        <dbReference type="ARBA" id="ARBA00022840"/>
    </source>
</evidence>
<dbReference type="HOGENOM" id="CLU_542964_0_0_1"/>
<evidence type="ECO:0000259" key="10">
    <source>
        <dbReference type="PROSITE" id="PS50011"/>
    </source>
</evidence>
<evidence type="ECO:0000256" key="2">
    <source>
        <dbReference type="ARBA" id="ARBA00022527"/>
    </source>
</evidence>
<dbReference type="SUPFAM" id="SSF56112">
    <property type="entry name" value="Protein kinase-like (PK-like)"/>
    <property type="match status" value="1"/>
</dbReference>
<feature type="compositionally biased region" description="Low complexity" evidence="9">
    <location>
        <begin position="78"/>
        <end position="89"/>
    </location>
</feature>
<evidence type="ECO:0000256" key="3">
    <source>
        <dbReference type="ARBA" id="ARBA00022679"/>
    </source>
</evidence>
<evidence type="ECO:0000256" key="4">
    <source>
        <dbReference type="ARBA" id="ARBA00022741"/>
    </source>
</evidence>
<dbReference type="Proteomes" id="UP000030651">
    <property type="component" value="Unassembled WGS sequence"/>
</dbReference>
<dbReference type="InterPro" id="IPR001202">
    <property type="entry name" value="WW_dom"/>
</dbReference>
<organism evidence="12 13">
    <name type="scientific">Pestalotiopsis fici (strain W106-1 / CGMCC3.15140)</name>
    <dbReference type="NCBI Taxonomy" id="1229662"/>
    <lineage>
        <taxon>Eukaryota</taxon>
        <taxon>Fungi</taxon>
        <taxon>Dikarya</taxon>
        <taxon>Ascomycota</taxon>
        <taxon>Pezizomycotina</taxon>
        <taxon>Sordariomycetes</taxon>
        <taxon>Xylariomycetidae</taxon>
        <taxon>Amphisphaeriales</taxon>
        <taxon>Sporocadaceae</taxon>
        <taxon>Pestalotiopsis</taxon>
    </lineage>
</organism>
<feature type="domain" description="WW" evidence="11">
    <location>
        <begin position="48"/>
        <end position="80"/>
    </location>
</feature>
<dbReference type="InterPro" id="IPR036020">
    <property type="entry name" value="WW_dom_sf"/>
</dbReference>
<keyword evidence="4" id="KW-0547">Nucleotide-binding</keyword>
<dbReference type="GeneID" id="19271463"/>
<dbReference type="KEGG" id="pfy:PFICI_06450"/>
<evidence type="ECO:0000256" key="5">
    <source>
        <dbReference type="ARBA" id="ARBA00022777"/>
    </source>
</evidence>
<dbReference type="PROSITE" id="PS50020">
    <property type="entry name" value="WW_DOMAIN_2"/>
    <property type="match status" value="1"/>
</dbReference>
<dbReference type="InterPro" id="IPR050660">
    <property type="entry name" value="NEK_Ser/Thr_kinase"/>
</dbReference>
<evidence type="ECO:0000256" key="1">
    <source>
        <dbReference type="ARBA" id="ARBA00012513"/>
    </source>
</evidence>
<feature type="domain" description="Protein kinase" evidence="10">
    <location>
        <begin position="106"/>
        <end position="482"/>
    </location>
</feature>
<proteinExistence type="predicted"/>
<evidence type="ECO:0000259" key="11">
    <source>
        <dbReference type="PROSITE" id="PS50020"/>
    </source>
</evidence>
<dbReference type="PROSITE" id="PS50011">
    <property type="entry name" value="PROTEIN_KINASE_DOM"/>
    <property type="match status" value="1"/>
</dbReference>
<evidence type="ECO:0000256" key="7">
    <source>
        <dbReference type="ARBA" id="ARBA00047899"/>
    </source>
</evidence>
<dbReference type="AlphaFoldDB" id="W3X5P4"/>
<name>W3X5P4_PESFW</name>
<dbReference type="SMART" id="SM00220">
    <property type="entry name" value="S_TKc"/>
    <property type="match status" value="1"/>
</dbReference>
<dbReference type="GO" id="GO:0005634">
    <property type="term" value="C:nucleus"/>
    <property type="evidence" value="ECO:0007669"/>
    <property type="project" value="TreeGrafter"/>
</dbReference>
<evidence type="ECO:0000313" key="13">
    <source>
        <dbReference type="Proteomes" id="UP000030651"/>
    </source>
</evidence>
<dbReference type="InParanoid" id="W3X5P4"/>
<comment type="catalytic activity">
    <reaction evidence="7">
        <text>L-threonyl-[protein] + ATP = O-phospho-L-threonyl-[protein] + ADP + H(+)</text>
        <dbReference type="Rhea" id="RHEA:46608"/>
        <dbReference type="Rhea" id="RHEA-COMP:11060"/>
        <dbReference type="Rhea" id="RHEA-COMP:11605"/>
        <dbReference type="ChEBI" id="CHEBI:15378"/>
        <dbReference type="ChEBI" id="CHEBI:30013"/>
        <dbReference type="ChEBI" id="CHEBI:30616"/>
        <dbReference type="ChEBI" id="CHEBI:61977"/>
        <dbReference type="ChEBI" id="CHEBI:456216"/>
        <dbReference type="EC" id="2.7.11.1"/>
    </reaction>
</comment>
<dbReference type="PANTHER" id="PTHR43671:SF98">
    <property type="entry name" value="SERINE_THREONINE-PROTEIN KINASE NEK11"/>
    <property type="match status" value="1"/>
</dbReference>
<dbReference type="Gene3D" id="1.10.510.10">
    <property type="entry name" value="Transferase(Phosphotransferase) domain 1"/>
    <property type="match status" value="1"/>
</dbReference>
<dbReference type="PROSITE" id="PS00108">
    <property type="entry name" value="PROTEIN_KINASE_ST"/>
    <property type="match status" value="1"/>
</dbReference>
<dbReference type="InterPro" id="IPR008271">
    <property type="entry name" value="Ser/Thr_kinase_AS"/>
</dbReference>
<protein>
    <recommendedName>
        <fullName evidence="1">non-specific serine/threonine protein kinase</fullName>
        <ecNumber evidence="1">2.7.11.1</ecNumber>
    </recommendedName>
</protein>
<gene>
    <name evidence="12" type="ORF">PFICI_06450</name>
</gene>
<dbReference type="SMART" id="SM00456">
    <property type="entry name" value="WW"/>
    <property type="match status" value="2"/>
</dbReference>
<reference evidence="13" key="1">
    <citation type="journal article" date="2015" name="BMC Genomics">
        <title>Genomic and transcriptomic analysis of the endophytic fungus Pestalotiopsis fici reveals its lifestyle and high potential for synthesis of natural products.</title>
        <authorList>
            <person name="Wang X."/>
            <person name="Zhang X."/>
            <person name="Liu L."/>
            <person name="Xiang M."/>
            <person name="Wang W."/>
            <person name="Sun X."/>
            <person name="Che Y."/>
            <person name="Guo L."/>
            <person name="Liu G."/>
            <person name="Guo L."/>
            <person name="Wang C."/>
            <person name="Yin W.B."/>
            <person name="Stadler M."/>
            <person name="Zhang X."/>
            <person name="Liu X."/>
        </authorList>
    </citation>
    <scope>NUCLEOTIDE SEQUENCE [LARGE SCALE GENOMIC DNA]</scope>
    <source>
        <strain evidence="13">W106-1 / CGMCC3.15140</strain>
    </source>
</reference>
<dbReference type="SUPFAM" id="SSF51045">
    <property type="entry name" value="WW domain"/>
    <property type="match status" value="1"/>
</dbReference>
<dbReference type="GO" id="GO:0005524">
    <property type="term" value="F:ATP binding"/>
    <property type="evidence" value="ECO:0007669"/>
    <property type="project" value="UniProtKB-KW"/>
</dbReference>
<dbReference type="InterPro" id="IPR011009">
    <property type="entry name" value="Kinase-like_dom_sf"/>
</dbReference>
<dbReference type="PANTHER" id="PTHR43671">
    <property type="entry name" value="SERINE/THREONINE-PROTEIN KINASE NEK"/>
    <property type="match status" value="1"/>
</dbReference>
<dbReference type="Pfam" id="PF00069">
    <property type="entry name" value="Pkinase"/>
    <property type="match status" value="1"/>
</dbReference>
<dbReference type="RefSeq" id="XP_007833222.1">
    <property type="nucleotide sequence ID" value="XM_007835031.1"/>
</dbReference>
<dbReference type="eggNOG" id="KOG0591">
    <property type="taxonomic scope" value="Eukaryota"/>
</dbReference>
<evidence type="ECO:0000256" key="9">
    <source>
        <dbReference type="SAM" id="MobiDB-lite"/>
    </source>
</evidence>
<comment type="catalytic activity">
    <reaction evidence="8">
        <text>L-seryl-[protein] + ATP = O-phospho-L-seryl-[protein] + ADP + H(+)</text>
        <dbReference type="Rhea" id="RHEA:17989"/>
        <dbReference type="Rhea" id="RHEA-COMP:9863"/>
        <dbReference type="Rhea" id="RHEA-COMP:11604"/>
        <dbReference type="ChEBI" id="CHEBI:15378"/>
        <dbReference type="ChEBI" id="CHEBI:29999"/>
        <dbReference type="ChEBI" id="CHEBI:30616"/>
        <dbReference type="ChEBI" id="CHEBI:83421"/>
        <dbReference type="ChEBI" id="CHEBI:456216"/>
        <dbReference type="EC" id="2.7.11.1"/>
    </reaction>
</comment>
<evidence type="ECO:0000256" key="8">
    <source>
        <dbReference type="ARBA" id="ARBA00048679"/>
    </source>
</evidence>
<dbReference type="EC" id="2.7.11.1" evidence="1"/>
<dbReference type="InterPro" id="IPR000719">
    <property type="entry name" value="Prot_kinase_dom"/>
</dbReference>
<dbReference type="OrthoDB" id="310217at2759"/>
<evidence type="ECO:0000313" key="12">
    <source>
        <dbReference type="EMBL" id="ETS81448.1"/>
    </source>
</evidence>
<keyword evidence="6" id="KW-0067">ATP-binding</keyword>
<keyword evidence="2" id="KW-0723">Serine/threonine-protein kinase</keyword>
<keyword evidence="13" id="KW-1185">Reference proteome</keyword>
<sequence length="512" mass="57335">MAKPVTANEEIRRVPPGWRVMKTVKTGRVHYHHPRDAPNGTFVHPVLGKLPHGWQMVKAPGLYLYYNTVTRETTKYRPSQPLSQPSAAPKGSGDSSAQIVPRNDSNRPGSIAPPVGFAKVRAGMKLERNTIASTTLEDKYDVVKIIDPGDGTKGGMNAGIFVVRKKCTSELFIQKNFKSDNDFMISLVKNEIKIMRELRCNSLATVYMEFCDCGDLGQLISSYKKRKKADPSFAEYIPESFIWHAFLALIDGLHFLATGSSYLSIDLNHGNNNSTNRAKKIGKGSSSWTPIVHRDIKPDNVMLKSRSTPGSSKPLYVILTDFGMAEREAVAAEGPPWLVYGTPEYHAPELCFAPFLTTSDQLNELASPHTPRSDIWAVAAIMHALCERNVLGHSKSTITFTFNPAGLLTVLLLVDMTCWTLSDPAERELRWRGRAARKQVLQITDRSVYSDRLEYCIKYAGDADPKQRPDARILLPRLQTYMEIWRADPNWKAQTNINCKLPDWAVEKSDLV</sequence>
<dbReference type="GO" id="GO:0004674">
    <property type="term" value="F:protein serine/threonine kinase activity"/>
    <property type="evidence" value="ECO:0007669"/>
    <property type="project" value="UniProtKB-KW"/>
</dbReference>
<accession>W3X5P4</accession>
<keyword evidence="5" id="KW-0418">Kinase</keyword>